<keyword evidence="1" id="KW-0812">Transmembrane</keyword>
<keyword evidence="1" id="KW-0472">Membrane</keyword>
<dbReference type="EMBL" id="MK622795">
    <property type="protein sequence ID" value="QGA84570.1"/>
    <property type="molecule type" value="Genomic_DNA"/>
</dbReference>
<protein>
    <submittedName>
        <fullName evidence="2">AV3 protein</fullName>
    </submittedName>
</protein>
<gene>
    <name evidence="2" type="primary">AV3</name>
</gene>
<evidence type="ECO:0000313" key="2">
    <source>
        <dbReference type="EMBL" id="QGA84570.1"/>
    </source>
</evidence>
<sequence>MSLEEVKAHVRSNLLMLRTILVTWARSYVCPTLRGEMVWLIGLVNVFVSSLYILSVRSGWTRTSRLRTTLTPFCSGSSGTGDPVVPPMIFSRSLMCMIMNRLLRLLRMISVIAIKSCGGFNQR</sequence>
<accession>A0A5Q0UTB9</accession>
<proteinExistence type="predicted"/>
<organism evidence="2">
    <name type="scientific">Crassocephalum yellow vein virus</name>
    <dbReference type="NCBI Taxonomy" id="417287"/>
    <lineage>
        <taxon>Viruses</taxon>
        <taxon>Monodnaviria</taxon>
        <taxon>Shotokuvirae</taxon>
        <taxon>Cressdnaviricota</taxon>
        <taxon>Repensiviricetes</taxon>
        <taxon>Geplafuvirales</taxon>
        <taxon>Geminiviridae</taxon>
        <taxon>Begomovirus</taxon>
        <taxon>Begomovirus crassocephali</taxon>
    </lineage>
</organism>
<feature type="transmembrane region" description="Helical" evidence="1">
    <location>
        <begin position="37"/>
        <end position="56"/>
    </location>
</feature>
<evidence type="ECO:0000256" key="1">
    <source>
        <dbReference type="SAM" id="Phobius"/>
    </source>
</evidence>
<reference evidence="2" key="1">
    <citation type="submission" date="2019-03" db="EMBL/GenBank/DDBJ databases">
        <title>Genetic diversity of a weed-infecting begomovirus of Crassocephalum yellow vein virus infecting strawberry and eggplant in Yunnan.</title>
        <authorList>
            <person name="Zhao L."/>
            <person name="Shi Z."/>
            <person name="Li T."/>
            <person name="Ding M."/>
        </authorList>
    </citation>
    <scope>NUCLEOTIDE SEQUENCE</scope>
    <source>
        <strain evidence="2">YN5955</strain>
    </source>
</reference>
<name>A0A5Q0UTB9_9GEMI</name>
<keyword evidence="1" id="KW-1133">Transmembrane helix</keyword>